<organism evidence="2 3">
    <name type="scientific">Ralstonia solanacearum</name>
    <name type="common">Pseudomonas solanacearum</name>
    <dbReference type="NCBI Taxonomy" id="305"/>
    <lineage>
        <taxon>Bacteria</taxon>
        <taxon>Pseudomonadati</taxon>
        <taxon>Pseudomonadota</taxon>
        <taxon>Betaproteobacteria</taxon>
        <taxon>Burkholderiales</taxon>
        <taxon>Burkholderiaceae</taxon>
        <taxon>Ralstonia</taxon>
        <taxon>Ralstonia solanacearum species complex</taxon>
    </lineage>
</organism>
<feature type="compositionally biased region" description="Gly residues" evidence="1">
    <location>
        <begin position="161"/>
        <end position="173"/>
    </location>
</feature>
<dbReference type="RefSeq" id="WP_271656829.1">
    <property type="nucleotide sequence ID" value="NZ_JAIVFG010000026.1"/>
</dbReference>
<sequence length="173" mass="18392">MQDLDSAVSQGAFADLVGISQPAVSDLIARGTLTRGATVRIWLQEYCSNLREQAAGRASAGDLDLIQERAALARAQRIKVEMVNAQMRKQLAPVAMLESVLAKVGRQVATKLESIPVQIKRRSPNLTAEDIDLIAEEITKARNIAAAVTLEALDDGPVGDQPGGDTGGDYEGP</sequence>
<dbReference type="Pfam" id="PF07471">
    <property type="entry name" value="Phage_Nu1"/>
    <property type="match status" value="1"/>
</dbReference>
<evidence type="ECO:0000256" key="1">
    <source>
        <dbReference type="SAM" id="MobiDB-lite"/>
    </source>
</evidence>
<accession>A0AAW5ZRG8</accession>
<comment type="caution">
    <text evidence="2">The sequence shown here is derived from an EMBL/GenBank/DDBJ whole genome shotgun (WGS) entry which is preliminary data.</text>
</comment>
<protein>
    <submittedName>
        <fullName evidence="2">Terminase small subunit</fullName>
    </submittedName>
</protein>
<reference evidence="2" key="1">
    <citation type="submission" date="2021-09" db="EMBL/GenBank/DDBJ databases">
        <title>Genomic analysis of Ralstonia spp.</title>
        <authorList>
            <person name="Aburjaile F."/>
            <person name="Ariute J.C."/>
            <person name="Pais A.K.L."/>
            <person name="Albuquerque G.M.R."/>
            <person name="Silva A.M.F."/>
            <person name="Brenig B."/>
            <person name="Azevedo V."/>
            <person name="Matiuzzi M."/>
            <person name="Ramos R."/>
            <person name="Goes-Neto A."/>
            <person name="Soares S."/>
            <person name="Iseppon A.M.B."/>
            <person name="Souza E."/>
            <person name="Gama M."/>
        </authorList>
    </citation>
    <scope>NUCLEOTIDE SEQUENCE</scope>
    <source>
        <strain evidence="2">CCRMRs91</strain>
    </source>
</reference>
<evidence type="ECO:0000313" key="3">
    <source>
        <dbReference type="Proteomes" id="UP001144050"/>
    </source>
</evidence>
<dbReference type="InterPro" id="IPR010906">
    <property type="entry name" value="Phage_lambda_Nu1_terminase-ssu"/>
</dbReference>
<feature type="region of interest" description="Disordered" evidence="1">
    <location>
        <begin position="153"/>
        <end position="173"/>
    </location>
</feature>
<dbReference type="EMBL" id="JAIVFG010000026">
    <property type="protein sequence ID" value="MDB0572234.1"/>
    <property type="molecule type" value="Genomic_DNA"/>
</dbReference>
<evidence type="ECO:0000313" key="2">
    <source>
        <dbReference type="EMBL" id="MDB0572234.1"/>
    </source>
</evidence>
<gene>
    <name evidence="2" type="ORF">LBW59_15845</name>
</gene>
<name>A0AAW5ZRG8_RALSL</name>
<proteinExistence type="predicted"/>
<dbReference type="AlphaFoldDB" id="A0AAW5ZRG8"/>
<dbReference type="Proteomes" id="UP001144050">
    <property type="component" value="Unassembled WGS sequence"/>
</dbReference>